<dbReference type="InterPro" id="IPR058240">
    <property type="entry name" value="rSAM_sf"/>
</dbReference>
<dbReference type="NCBIfam" id="TIGR04085">
    <property type="entry name" value="rSAM_more_4Fe4S"/>
    <property type="match status" value="1"/>
</dbReference>
<dbReference type="SUPFAM" id="SSF102114">
    <property type="entry name" value="Radical SAM enzymes"/>
    <property type="match status" value="1"/>
</dbReference>
<dbReference type="Gene3D" id="3.20.20.70">
    <property type="entry name" value="Aldolase class I"/>
    <property type="match status" value="1"/>
</dbReference>
<dbReference type="EMBL" id="BART01020810">
    <property type="protein sequence ID" value="GAG92570.1"/>
    <property type="molecule type" value="Genomic_DNA"/>
</dbReference>
<organism evidence="1">
    <name type="scientific">marine sediment metagenome</name>
    <dbReference type="NCBI Taxonomy" id="412755"/>
    <lineage>
        <taxon>unclassified sequences</taxon>
        <taxon>metagenomes</taxon>
        <taxon>ecological metagenomes</taxon>
    </lineage>
</organism>
<evidence type="ECO:0008006" key="2">
    <source>
        <dbReference type="Google" id="ProtNLM"/>
    </source>
</evidence>
<comment type="caution">
    <text evidence="1">The sequence shown here is derived from an EMBL/GenBank/DDBJ whole genome shotgun (WGS) entry which is preliminary data.</text>
</comment>
<gene>
    <name evidence="1" type="ORF">S01H4_38561</name>
</gene>
<proteinExistence type="predicted"/>
<dbReference type="InterPro" id="IPR013785">
    <property type="entry name" value="Aldolase_TIM"/>
</dbReference>
<name>X1BC19_9ZZZZ</name>
<dbReference type="AlphaFoldDB" id="X1BC19"/>
<dbReference type="InterPro" id="IPR023885">
    <property type="entry name" value="4Fe4S-binding_SPASM_dom"/>
</dbReference>
<sequence length="133" mass="15869">HSDFSDFKRDRSFLYHCSAWISQFFINPQGRLKFCQFTEKFSVDLRTTSFKEGFHKVIPQVLREQYRTNSKCQDCTLRLLCYHCPARAYLETGDEEAPVEYYCELAEELEKEIRAKRLTPEKMARQNEVPILQ</sequence>
<protein>
    <recommendedName>
        <fullName evidence="2">4Fe4S-binding SPASM domain-containing protein</fullName>
    </recommendedName>
</protein>
<reference evidence="1" key="1">
    <citation type="journal article" date="2014" name="Front. Microbiol.">
        <title>High frequency of phylogenetically diverse reductive dehalogenase-homologous genes in deep subseafloor sedimentary metagenomes.</title>
        <authorList>
            <person name="Kawai M."/>
            <person name="Futagami T."/>
            <person name="Toyoda A."/>
            <person name="Takaki Y."/>
            <person name="Nishi S."/>
            <person name="Hori S."/>
            <person name="Arai W."/>
            <person name="Tsubouchi T."/>
            <person name="Morono Y."/>
            <person name="Uchiyama I."/>
            <person name="Ito T."/>
            <person name="Fujiyama A."/>
            <person name="Inagaki F."/>
            <person name="Takami H."/>
        </authorList>
    </citation>
    <scope>NUCLEOTIDE SEQUENCE</scope>
    <source>
        <strain evidence="1">Expedition CK06-06</strain>
    </source>
</reference>
<feature type="non-terminal residue" evidence="1">
    <location>
        <position position="1"/>
    </location>
</feature>
<evidence type="ECO:0000313" key="1">
    <source>
        <dbReference type="EMBL" id="GAG92570.1"/>
    </source>
</evidence>
<accession>X1BC19</accession>